<gene>
    <name evidence="2" type="ORF">Acr_14g0009510</name>
</gene>
<protein>
    <submittedName>
        <fullName evidence="2">Uncharacterized protein</fullName>
    </submittedName>
</protein>
<proteinExistence type="predicted"/>
<evidence type="ECO:0000313" key="3">
    <source>
        <dbReference type="Proteomes" id="UP000585474"/>
    </source>
</evidence>
<keyword evidence="3" id="KW-1185">Reference proteome</keyword>
<evidence type="ECO:0000313" key="2">
    <source>
        <dbReference type="EMBL" id="GFZ01316.1"/>
    </source>
</evidence>
<dbReference type="EMBL" id="BJWL01000014">
    <property type="protein sequence ID" value="GFZ01316.1"/>
    <property type="molecule type" value="Genomic_DNA"/>
</dbReference>
<feature type="region of interest" description="Disordered" evidence="1">
    <location>
        <begin position="22"/>
        <end position="69"/>
    </location>
</feature>
<dbReference type="AlphaFoldDB" id="A0A7J0FRI1"/>
<feature type="compositionally biased region" description="Polar residues" evidence="1">
    <location>
        <begin position="42"/>
        <end position="58"/>
    </location>
</feature>
<evidence type="ECO:0000256" key="1">
    <source>
        <dbReference type="SAM" id="MobiDB-lite"/>
    </source>
</evidence>
<dbReference type="Proteomes" id="UP000585474">
    <property type="component" value="Unassembled WGS sequence"/>
</dbReference>
<reference evidence="2 3" key="1">
    <citation type="submission" date="2019-07" db="EMBL/GenBank/DDBJ databases">
        <title>De Novo Assembly of kiwifruit Actinidia rufa.</title>
        <authorList>
            <person name="Sugita-Konishi S."/>
            <person name="Sato K."/>
            <person name="Mori E."/>
            <person name="Abe Y."/>
            <person name="Kisaki G."/>
            <person name="Hamano K."/>
            <person name="Suezawa K."/>
            <person name="Otani M."/>
            <person name="Fukuda T."/>
            <person name="Manabe T."/>
            <person name="Gomi K."/>
            <person name="Tabuchi M."/>
            <person name="Akimitsu K."/>
            <person name="Kataoka I."/>
        </authorList>
    </citation>
    <scope>NUCLEOTIDE SEQUENCE [LARGE SCALE GENOMIC DNA]</scope>
    <source>
        <strain evidence="3">cv. Fuchu</strain>
    </source>
</reference>
<comment type="caution">
    <text evidence="2">The sequence shown here is derived from an EMBL/GenBank/DDBJ whole genome shotgun (WGS) entry which is preliminary data.</text>
</comment>
<name>A0A7J0FRI1_9ERIC</name>
<organism evidence="2 3">
    <name type="scientific">Actinidia rufa</name>
    <dbReference type="NCBI Taxonomy" id="165716"/>
    <lineage>
        <taxon>Eukaryota</taxon>
        <taxon>Viridiplantae</taxon>
        <taxon>Streptophyta</taxon>
        <taxon>Embryophyta</taxon>
        <taxon>Tracheophyta</taxon>
        <taxon>Spermatophyta</taxon>
        <taxon>Magnoliopsida</taxon>
        <taxon>eudicotyledons</taxon>
        <taxon>Gunneridae</taxon>
        <taxon>Pentapetalae</taxon>
        <taxon>asterids</taxon>
        <taxon>Ericales</taxon>
        <taxon>Actinidiaceae</taxon>
        <taxon>Actinidia</taxon>
    </lineage>
</organism>
<accession>A0A7J0FRI1</accession>
<sequence>MLQISANIRYLLPPLQPFPSSLTHLRQPQLPSPPYPEASKAATASSHYNSRAQTSATLPTPPCNPPDQNLYYTAAKPLRERERGLNGVAWGFKGDGSGGWRWQQRAVVGGAGGRWCDGGRGWFWEY</sequence>